<dbReference type="NCBIfam" id="TIGR03625">
    <property type="entry name" value="L3_bact"/>
    <property type="match status" value="1"/>
</dbReference>
<dbReference type="OrthoDB" id="9806135at2"/>
<evidence type="ECO:0000256" key="6">
    <source>
        <dbReference type="ARBA" id="ARBA00023274"/>
    </source>
</evidence>
<feature type="modified residue" description="N5-methylglutamine" evidence="8">
    <location>
        <position position="151"/>
    </location>
</feature>
<dbReference type="GO" id="GO:0022625">
    <property type="term" value="C:cytosolic large ribosomal subunit"/>
    <property type="evidence" value="ECO:0007669"/>
    <property type="project" value="TreeGrafter"/>
</dbReference>
<dbReference type="AlphaFoldDB" id="A0A0H2MGC6"/>
<evidence type="ECO:0000256" key="2">
    <source>
        <dbReference type="ARBA" id="ARBA00022481"/>
    </source>
</evidence>
<keyword evidence="5 8" id="KW-0689">Ribosomal protein</keyword>
<dbReference type="SUPFAM" id="SSF50447">
    <property type="entry name" value="Translation proteins"/>
    <property type="match status" value="1"/>
</dbReference>
<dbReference type="RefSeq" id="WP_047763798.1">
    <property type="nucleotide sequence ID" value="NZ_LAQL01000005.1"/>
</dbReference>
<gene>
    <name evidence="8" type="primary">rplC</name>
    <name evidence="11" type="ORF">WH96_08905</name>
</gene>
<dbReference type="InterPro" id="IPR009000">
    <property type="entry name" value="Transl_B-barrel_sf"/>
</dbReference>
<evidence type="ECO:0000256" key="7">
    <source>
        <dbReference type="ARBA" id="ARBA00035243"/>
    </source>
</evidence>
<evidence type="ECO:0000313" key="12">
    <source>
        <dbReference type="Proteomes" id="UP000035444"/>
    </source>
</evidence>
<accession>A0A0H2MGC6</accession>
<dbReference type="PANTHER" id="PTHR11229">
    <property type="entry name" value="50S RIBOSOMAL PROTEIN L3"/>
    <property type="match status" value="1"/>
</dbReference>
<dbReference type="HAMAP" id="MF_01325_B">
    <property type="entry name" value="Ribosomal_uL3_B"/>
    <property type="match status" value="1"/>
</dbReference>
<evidence type="ECO:0000256" key="1">
    <source>
        <dbReference type="ARBA" id="ARBA00006540"/>
    </source>
</evidence>
<reference evidence="11 12" key="1">
    <citation type="submission" date="2015-03" db="EMBL/GenBank/DDBJ databases">
        <title>Genome Sequence of Kiloniella spongiae MEBiC09566, isolated from a marine sponge.</title>
        <authorList>
            <person name="Shao Z."/>
            <person name="Wang L."/>
            <person name="Li X."/>
        </authorList>
    </citation>
    <scope>NUCLEOTIDE SEQUENCE [LARGE SCALE GENOMIC DNA]</scope>
    <source>
        <strain evidence="11 12">MEBiC09566</strain>
    </source>
</reference>
<dbReference type="FunFam" id="2.40.30.10:FF:000004">
    <property type="entry name" value="50S ribosomal protein L3"/>
    <property type="match status" value="1"/>
</dbReference>
<dbReference type="GO" id="GO:0003735">
    <property type="term" value="F:structural constituent of ribosome"/>
    <property type="evidence" value="ECO:0007669"/>
    <property type="project" value="UniProtKB-UniRule"/>
</dbReference>
<comment type="function">
    <text evidence="8 10">One of the primary rRNA binding proteins, it binds directly near the 3'-end of the 23S rRNA, where it nucleates assembly of the 50S subunit.</text>
</comment>
<evidence type="ECO:0000256" key="4">
    <source>
        <dbReference type="ARBA" id="ARBA00022884"/>
    </source>
</evidence>
<dbReference type="PANTHER" id="PTHR11229:SF16">
    <property type="entry name" value="LARGE RIBOSOMAL SUBUNIT PROTEIN UL3C"/>
    <property type="match status" value="1"/>
</dbReference>
<evidence type="ECO:0000256" key="9">
    <source>
        <dbReference type="RuleBase" id="RU003905"/>
    </source>
</evidence>
<keyword evidence="12" id="KW-1185">Reference proteome</keyword>
<evidence type="ECO:0000256" key="3">
    <source>
        <dbReference type="ARBA" id="ARBA00022730"/>
    </source>
</evidence>
<comment type="caution">
    <text evidence="11">The sequence shown here is derived from an EMBL/GenBank/DDBJ whole genome shotgun (WGS) entry which is preliminary data.</text>
</comment>
<sequence>MRTGLIAQKLGMSRVFTEAGNHVPVTVLKLESCQVVAVRNQETDGYNAIQLGSGVAKVKNVSKAERGHYAKAKVAPKKHTAEFRVSADALLDVGVELDAGHFVAGQYVDVTGTSIGKGFAGAMKRHNFGGLRATHGVSVSHRSHGSTGNSQDPGKVFKGKKMAGHMGDRRVTTQNLEIVATDGDNGLILVKGAIPGSKGGWVYISDAVKRALPEGVPFPAGLKAAAAEAPAAEEKGQ</sequence>
<evidence type="ECO:0000256" key="8">
    <source>
        <dbReference type="HAMAP-Rule" id="MF_01325"/>
    </source>
</evidence>
<dbReference type="GO" id="GO:0019843">
    <property type="term" value="F:rRNA binding"/>
    <property type="evidence" value="ECO:0007669"/>
    <property type="project" value="UniProtKB-UniRule"/>
</dbReference>
<evidence type="ECO:0000256" key="10">
    <source>
        <dbReference type="RuleBase" id="RU003906"/>
    </source>
</evidence>
<comment type="similarity">
    <text evidence="1 8 9">Belongs to the universal ribosomal protein uL3 family.</text>
</comment>
<dbReference type="PROSITE" id="PS00474">
    <property type="entry name" value="RIBOSOMAL_L3"/>
    <property type="match status" value="1"/>
</dbReference>
<dbReference type="EMBL" id="LAQL01000005">
    <property type="protein sequence ID" value="KLN61256.1"/>
    <property type="molecule type" value="Genomic_DNA"/>
</dbReference>
<keyword evidence="6 8" id="KW-0687">Ribonucleoprotein</keyword>
<evidence type="ECO:0000313" key="11">
    <source>
        <dbReference type="EMBL" id="KLN61256.1"/>
    </source>
</evidence>
<name>A0A0H2MGC6_9PROT</name>
<organism evidence="11 12">
    <name type="scientific">Kiloniella spongiae</name>
    <dbReference type="NCBI Taxonomy" id="1489064"/>
    <lineage>
        <taxon>Bacteria</taxon>
        <taxon>Pseudomonadati</taxon>
        <taxon>Pseudomonadota</taxon>
        <taxon>Alphaproteobacteria</taxon>
        <taxon>Rhodospirillales</taxon>
        <taxon>Kiloniellaceae</taxon>
        <taxon>Kiloniella</taxon>
    </lineage>
</organism>
<keyword evidence="2 8" id="KW-0488">Methylation</keyword>
<dbReference type="Gene3D" id="3.30.160.810">
    <property type="match status" value="1"/>
</dbReference>
<dbReference type="GO" id="GO:0006412">
    <property type="term" value="P:translation"/>
    <property type="evidence" value="ECO:0007669"/>
    <property type="project" value="UniProtKB-UniRule"/>
</dbReference>
<dbReference type="InterPro" id="IPR019927">
    <property type="entry name" value="Ribosomal_uL3_bac/org-type"/>
</dbReference>
<dbReference type="InterPro" id="IPR000597">
    <property type="entry name" value="Ribosomal_uL3"/>
</dbReference>
<dbReference type="Gene3D" id="2.40.30.10">
    <property type="entry name" value="Translation factors"/>
    <property type="match status" value="1"/>
</dbReference>
<keyword evidence="4 8" id="KW-0694">RNA-binding</keyword>
<protein>
    <recommendedName>
        <fullName evidence="7 8">Large ribosomal subunit protein uL3</fullName>
    </recommendedName>
</protein>
<dbReference type="Pfam" id="PF00297">
    <property type="entry name" value="Ribosomal_L3"/>
    <property type="match status" value="1"/>
</dbReference>
<proteinExistence type="inferred from homology"/>
<comment type="subunit">
    <text evidence="8 10">Part of the 50S ribosomal subunit. Forms a cluster with proteins L14 and L19.</text>
</comment>
<dbReference type="InterPro" id="IPR019926">
    <property type="entry name" value="Ribosomal_uL3_CS"/>
</dbReference>
<dbReference type="FunFam" id="3.30.160.810:FF:000001">
    <property type="entry name" value="50S ribosomal protein L3"/>
    <property type="match status" value="1"/>
</dbReference>
<evidence type="ECO:0000256" key="5">
    <source>
        <dbReference type="ARBA" id="ARBA00022980"/>
    </source>
</evidence>
<comment type="PTM">
    <text evidence="8">Methylated by PrmB.</text>
</comment>
<dbReference type="STRING" id="1489064.WH96_08905"/>
<dbReference type="Proteomes" id="UP000035444">
    <property type="component" value="Unassembled WGS sequence"/>
</dbReference>
<keyword evidence="3 8" id="KW-0699">rRNA-binding</keyword>
<dbReference type="PATRIC" id="fig|1489064.4.peg.3050"/>